<keyword evidence="4 12" id="KW-0479">Metal-binding</keyword>
<evidence type="ECO:0000256" key="9">
    <source>
        <dbReference type="ARBA" id="ARBA00038885"/>
    </source>
</evidence>
<dbReference type="EMBL" id="LGRX02011985">
    <property type="protein sequence ID" value="KAK3268160.1"/>
    <property type="molecule type" value="Genomic_DNA"/>
</dbReference>
<dbReference type="InterPro" id="IPR001128">
    <property type="entry name" value="Cyt_P450"/>
</dbReference>
<comment type="caution">
    <text evidence="16">The sequence shown here is derived from an EMBL/GenBank/DDBJ whole genome shotgun (WGS) entry which is preliminary data.</text>
</comment>
<feature type="binding site" description="axial binding residue" evidence="12">
    <location>
        <position position="69"/>
    </location>
    <ligand>
        <name>heme</name>
        <dbReference type="ChEBI" id="CHEBI:30413"/>
    </ligand>
    <ligandPart>
        <name>Fe</name>
        <dbReference type="ChEBI" id="CHEBI:18248"/>
    </ligandPart>
</feature>
<evidence type="ECO:0000256" key="5">
    <source>
        <dbReference type="ARBA" id="ARBA00023002"/>
    </source>
</evidence>
<keyword evidence="6 12" id="KW-0408">Iron</keyword>
<dbReference type="Gene3D" id="3.40.50.300">
    <property type="entry name" value="P-loop containing nucleotide triphosphate hydrolases"/>
    <property type="match status" value="1"/>
</dbReference>
<keyword evidence="12 13" id="KW-0349">Heme</keyword>
<gene>
    <name evidence="16" type="ORF">CYMTET_23321</name>
</gene>
<dbReference type="SUPFAM" id="SSF52540">
    <property type="entry name" value="P-loop containing nucleoside triphosphate hydrolases"/>
    <property type="match status" value="1"/>
</dbReference>
<dbReference type="InterPro" id="IPR038727">
    <property type="entry name" value="NadR/Ttd14_AAA_dom"/>
</dbReference>
<evidence type="ECO:0000256" key="11">
    <source>
        <dbReference type="ARBA" id="ARBA00043174"/>
    </source>
</evidence>
<dbReference type="Pfam" id="PF13521">
    <property type="entry name" value="AAA_28"/>
    <property type="match status" value="1"/>
</dbReference>
<dbReference type="SUPFAM" id="SSF48264">
    <property type="entry name" value="Cytochrome P450"/>
    <property type="match status" value="1"/>
</dbReference>
<dbReference type="GO" id="GO:0070330">
    <property type="term" value="F:aromatase activity"/>
    <property type="evidence" value="ECO:0007669"/>
    <property type="project" value="UniProtKB-EC"/>
</dbReference>
<keyword evidence="17" id="KW-1185">Reference proteome</keyword>
<evidence type="ECO:0000256" key="4">
    <source>
        <dbReference type="ARBA" id="ARBA00022723"/>
    </source>
</evidence>
<dbReference type="Proteomes" id="UP001190700">
    <property type="component" value="Unassembled WGS sequence"/>
</dbReference>
<dbReference type="PRINTS" id="PR00463">
    <property type="entry name" value="EP450I"/>
</dbReference>
<proteinExistence type="inferred from homology"/>
<comment type="cofactor">
    <cofactor evidence="1 12">
        <name>heme</name>
        <dbReference type="ChEBI" id="CHEBI:30413"/>
    </cofactor>
</comment>
<dbReference type="InterPro" id="IPR027417">
    <property type="entry name" value="P-loop_NTPase"/>
</dbReference>
<feature type="region of interest" description="Disordered" evidence="14">
    <location>
        <begin position="29"/>
        <end position="50"/>
    </location>
</feature>
<dbReference type="PANTHER" id="PTHR24291:SF43">
    <property type="entry name" value="AROMATASE"/>
    <property type="match status" value="1"/>
</dbReference>
<dbReference type="GO" id="GO:0005506">
    <property type="term" value="F:iron ion binding"/>
    <property type="evidence" value="ECO:0007669"/>
    <property type="project" value="InterPro"/>
</dbReference>
<name>A0AAE0L1E1_9CHLO</name>
<dbReference type="EC" id="1.14.14.14" evidence="9"/>
<evidence type="ECO:0000256" key="14">
    <source>
        <dbReference type="SAM" id="MobiDB-lite"/>
    </source>
</evidence>
<evidence type="ECO:0000256" key="6">
    <source>
        <dbReference type="ARBA" id="ARBA00023004"/>
    </source>
</evidence>
<dbReference type="AlphaFoldDB" id="A0AAE0L1E1"/>
<keyword evidence="8" id="KW-0472">Membrane</keyword>
<dbReference type="GO" id="GO:0016020">
    <property type="term" value="C:membrane"/>
    <property type="evidence" value="ECO:0007669"/>
    <property type="project" value="UniProtKB-SubCell"/>
</dbReference>
<evidence type="ECO:0000256" key="2">
    <source>
        <dbReference type="ARBA" id="ARBA00004370"/>
    </source>
</evidence>
<evidence type="ECO:0000313" key="16">
    <source>
        <dbReference type="EMBL" id="KAK3268160.1"/>
    </source>
</evidence>
<sequence>MTKMSISNKAGTHIIVNLARMNLGEFDRPEKFDPSNHLNGRDEGTQGCPAAHGAKSKTFFPFGKGGRGCVGQNLAWLEMKALMRCFLQTYTVFDAQQAASPPDMANHSLLAELKTSWEIAQQPVAPVSVRLWPRCKAPLRILLCGPHASGKTTLLHALLPKYPACKGISEVARRVMKDGNIQRDQLEDPTVFNDLQESIFMSQREQEHALQERSFISDRSLIDPLAYKVWRMWDDDTKVAEVENKRALVCDEYLIKRALVFLVLPHGNDIMDVGIRLESATEEMKSLIEAFRFVLGLLEIPYHSIDEGSVDERVMNIEQFVARNAMRY</sequence>
<dbReference type="InterPro" id="IPR050196">
    <property type="entry name" value="Cytochrome_P450_Monoox"/>
</dbReference>
<accession>A0AAE0L1E1</accession>
<evidence type="ECO:0000256" key="3">
    <source>
        <dbReference type="ARBA" id="ARBA00010617"/>
    </source>
</evidence>
<dbReference type="InterPro" id="IPR036396">
    <property type="entry name" value="Cyt_P450_sf"/>
</dbReference>
<evidence type="ECO:0000256" key="12">
    <source>
        <dbReference type="PIRSR" id="PIRSR602401-1"/>
    </source>
</evidence>
<feature type="compositionally biased region" description="Basic and acidic residues" evidence="14">
    <location>
        <begin position="29"/>
        <end position="44"/>
    </location>
</feature>
<dbReference type="Pfam" id="PF00067">
    <property type="entry name" value="p450"/>
    <property type="match status" value="1"/>
</dbReference>
<reference evidence="16 17" key="1">
    <citation type="journal article" date="2015" name="Genome Biol. Evol.">
        <title>Comparative Genomics of a Bacterivorous Green Alga Reveals Evolutionary Causalities and Consequences of Phago-Mixotrophic Mode of Nutrition.</title>
        <authorList>
            <person name="Burns J.A."/>
            <person name="Paasch A."/>
            <person name="Narechania A."/>
            <person name="Kim E."/>
        </authorList>
    </citation>
    <scope>NUCLEOTIDE SEQUENCE [LARGE SCALE GENOMIC DNA]</scope>
    <source>
        <strain evidence="16 17">PLY_AMNH</strain>
    </source>
</reference>
<dbReference type="InterPro" id="IPR017972">
    <property type="entry name" value="Cyt_P450_CS"/>
</dbReference>
<evidence type="ECO:0000256" key="13">
    <source>
        <dbReference type="RuleBase" id="RU000461"/>
    </source>
</evidence>
<evidence type="ECO:0000256" key="7">
    <source>
        <dbReference type="ARBA" id="ARBA00023033"/>
    </source>
</evidence>
<keyword evidence="7 13" id="KW-0503">Monooxygenase</keyword>
<protein>
    <recommendedName>
        <fullName evidence="9">aromatase</fullName>
        <ecNumber evidence="9">1.14.14.14</ecNumber>
    </recommendedName>
    <alternativeName>
        <fullName evidence="11">Cytochrome P-450AROM</fullName>
    </alternativeName>
    <alternativeName>
        <fullName evidence="10">Estrogen synthase</fullName>
    </alternativeName>
</protein>
<organism evidence="16 17">
    <name type="scientific">Cymbomonas tetramitiformis</name>
    <dbReference type="NCBI Taxonomy" id="36881"/>
    <lineage>
        <taxon>Eukaryota</taxon>
        <taxon>Viridiplantae</taxon>
        <taxon>Chlorophyta</taxon>
        <taxon>Pyramimonadophyceae</taxon>
        <taxon>Pyramimonadales</taxon>
        <taxon>Pyramimonadaceae</taxon>
        <taxon>Cymbomonas</taxon>
    </lineage>
</organism>
<comment type="subcellular location">
    <subcellularLocation>
        <location evidence="2">Membrane</location>
    </subcellularLocation>
</comment>
<evidence type="ECO:0000313" key="17">
    <source>
        <dbReference type="Proteomes" id="UP001190700"/>
    </source>
</evidence>
<comment type="similarity">
    <text evidence="3 13">Belongs to the cytochrome P450 family.</text>
</comment>
<dbReference type="Gene3D" id="1.10.630.10">
    <property type="entry name" value="Cytochrome P450"/>
    <property type="match status" value="1"/>
</dbReference>
<dbReference type="GO" id="GO:0020037">
    <property type="term" value="F:heme binding"/>
    <property type="evidence" value="ECO:0007669"/>
    <property type="project" value="InterPro"/>
</dbReference>
<dbReference type="PANTHER" id="PTHR24291">
    <property type="entry name" value="CYTOCHROME P450 FAMILY 4"/>
    <property type="match status" value="1"/>
</dbReference>
<evidence type="ECO:0000256" key="1">
    <source>
        <dbReference type="ARBA" id="ARBA00001971"/>
    </source>
</evidence>
<dbReference type="PROSITE" id="PS00086">
    <property type="entry name" value="CYTOCHROME_P450"/>
    <property type="match status" value="1"/>
</dbReference>
<keyword evidence="5 13" id="KW-0560">Oxidoreductase</keyword>
<evidence type="ECO:0000256" key="8">
    <source>
        <dbReference type="ARBA" id="ARBA00023136"/>
    </source>
</evidence>
<evidence type="ECO:0000259" key="15">
    <source>
        <dbReference type="Pfam" id="PF13521"/>
    </source>
</evidence>
<evidence type="ECO:0000256" key="10">
    <source>
        <dbReference type="ARBA" id="ARBA00042499"/>
    </source>
</evidence>
<dbReference type="InterPro" id="IPR002401">
    <property type="entry name" value="Cyt_P450_E_grp-I"/>
</dbReference>
<feature type="domain" description="NadR/Ttd14 AAA" evidence="15">
    <location>
        <begin position="140"/>
        <end position="313"/>
    </location>
</feature>